<accession>A0A934Q2G6</accession>
<dbReference type="Pfam" id="PF02746">
    <property type="entry name" value="MR_MLE_N"/>
    <property type="match status" value="1"/>
</dbReference>
<feature type="domain" description="Mandelate racemase/muconate lactonizing enzyme C-terminal" evidence="4">
    <location>
        <begin position="159"/>
        <end position="256"/>
    </location>
</feature>
<dbReference type="EMBL" id="JAEDAO010000001">
    <property type="protein sequence ID" value="MBK0393840.1"/>
    <property type="molecule type" value="Genomic_DNA"/>
</dbReference>
<dbReference type="InterPro" id="IPR029017">
    <property type="entry name" value="Enolase-like_N"/>
</dbReference>
<protein>
    <submittedName>
        <fullName evidence="5">Mandelate racemase</fullName>
    </submittedName>
</protein>
<proteinExistence type="predicted"/>
<dbReference type="InterPro" id="IPR046945">
    <property type="entry name" value="RHMD-like"/>
</dbReference>
<evidence type="ECO:0000313" key="6">
    <source>
        <dbReference type="Proteomes" id="UP000617041"/>
    </source>
</evidence>
<dbReference type="Gene3D" id="3.20.20.120">
    <property type="entry name" value="Enolase-like C-terminal domain"/>
    <property type="match status" value="1"/>
</dbReference>
<dbReference type="GO" id="GO:0016052">
    <property type="term" value="P:carbohydrate catabolic process"/>
    <property type="evidence" value="ECO:0007669"/>
    <property type="project" value="TreeGrafter"/>
</dbReference>
<dbReference type="PROSITE" id="PS00909">
    <property type="entry name" value="MR_MLE_2"/>
    <property type="match status" value="1"/>
</dbReference>
<dbReference type="PANTHER" id="PTHR13794:SF58">
    <property type="entry name" value="MITOCHONDRIAL ENOLASE SUPERFAMILY MEMBER 1"/>
    <property type="match status" value="1"/>
</dbReference>
<organism evidence="5 6">
    <name type="scientific">Ramlibacter algicola</name>
    <dbReference type="NCBI Taxonomy" id="2795217"/>
    <lineage>
        <taxon>Bacteria</taxon>
        <taxon>Pseudomonadati</taxon>
        <taxon>Pseudomonadota</taxon>
        <taxon>Betaproteobacteria</taxon>
        <taxon>Burkholderiales</taxon>
        <taxon>Comamonadaceae</taxon>
        <taxon>Ramlibacter</taxon>
    </lineage>
</organism>
<dbReference type="SMART" id="SM00922">
    <property type="entry name" value="MR_MLE"/>
    <property type="match status" value="1"/>
</dbReference>
<name>A0A934Q2G6_9BURK</name>
<dbReference type="Pfam" id="PF13378">
    <property type="entry name" value="MR_MLE_C"/>
    <property type="match status" value="1"/>
</dbReference>
<dbReference type="InterPro" id="IPR013342">
    <property type="entry name" value="Mandelate_racemase_C"/>
</dbReference>
<comment type="caution">
    <text evidence="5">The sequence shown here is derived from an EMBL/GenBank/DDBJ whole genome shotgun (WGS) entry which is preliminary data.</text>
</comment>
<reference evidence="5" key="1">
    <citation type="submission" date="2020-12" db="EMBL/GenBank/DDBJ databases">
        <title>Ramlibacter sp. nov., isolated from a freshwater alga, Cryptomonas.</title>
        <authorList>
            <person name="Kim H.M."/>
            <person name="Jeon C.O."/>
        </authorList>
    </citation>
    <scope>NUCLEOTIDE SEQUENCE</scope>
    <source>
        <strain evidence="5">CrO1</strain>
    </source>
</reference>
<dbReference type="InterPro" id="IPR036849">
    <property type="entry name" value="Enolase-like_C_sf"/>
</dbReference>
<dbReference type="GO" id="GO:0016836">
    <property type="term" value="F:hydro-lyase activity"/>
    <property type="evidence" value="ECO:0007669"/>
    <property type="project" value="TreeGrafter"/>
</dbReference>
<keyword evidence="2" id="KW-0479">Metal-binding</keyword>
<evidence type="ECO:0000313" key="5">
    <source>
        <dbReference type="EMBL" id="MBK0393840.1"/>
    </source>
</evidence>
<dbReference type="SUPFAM" id="SSF54826">
    <property type="entry name" value="Enolase N-terminal domain-like"/>
    <property type="match status" value="1"/>
</dbReference>
<dbReference type="PANTHER" id="PTHR13794">
    <property type="entry name" value="ENOLASE SUPERFAMILY, MANDELATE RACEMASE"/>
    <property type="match status" value="1"/>
</dbReference>
<evidence type="ECO:0000256" key="1">
    <source>
        <dbReference type="ARBA" id="ARBA00001946"/>
    </source>
</evidence>
<dbReference type="AlphaFoldDB" id="A0A934Q2G6"/>
<keyword evidence="6" id="KW-1185">Reference proteome</keyword>
<gene>
    <name evidence="5" type="ORF">I8E28_14670</name>
</gene>
<dbReference type="Gene3D" id="3.30.390.10">
    <property type="entry name" value="Enolase-like, N-terminal domain"/>
    <property type="match status" value="1"/>
</dbReference>
<evidence type="ECO:0000259" key="4">
    <source>
        <dbReference type="SMART" id="SM00922"/>
    </source>
</evidence>
<sequence>MRKAARVADAVRHPALRLRGVSCTAVEVPLRFVLGTSAATVRAAPLLLVDVHTDEGVTGHAYIFCYRRSAARPIADLIEDAASIVHGQRIAPVEFAATLQRRFALLGVTGMARMALSAFDMALWDAMAIAAGLPLATMLGAQPRPIPVYNSCGLGLMAPEAAADEAEQLLEGGFRAVKLRLGYATLAEDLAVTRAVRMRLPDDVQLLVDYNQALSRREALLRGRALQDEGVAWLEEPIRHDDLAGNAQIAHDLSLPLQLGENFDGPKDLVRALDAKACDLVMPDVARIGGVTGWMQAAGIAEAHGIPMSSHLMPEPSAHLLAATPTRHFLEYVDWTDPILQEPVRVVDGHWQIPDQPGTGLDWDAEKVARCKIA</sequence>
<dbReference type="Proteomes" id="UP000617041">
    <property type="component" value="Unassembled WGS sequence"/>
</dbReference>
<dbReference type="InterPro" id="IPR029065">
    <property type="entry name" value="Enolase_C-like"/>
</dbReference>
<keyword evidence="3" id="KW-0460">Magnesium</keyword>
<comment type="cofactor">
    <cofactor evidence="1">
        <name>Mg(2+)</name>
        <dbReference type="ChEBI" id="CHEBI:18420"/>
    </cofactor>
</comment>
<dbReference type="GO" id="GO:0009063">
    <property type="term" value="P:amino acid catabolic process"/>
    <property type="evidence" value="ECO:0007669"/>
    <property type="project" value="InterPro"/>
</dbReference>
<dbReference type="SFLD" id="SFLDS00001">
    <property type="entry name" value="Enolase"/>
    <property type="match status" value="1"/>
</dbReference>
<dbReference type="SUPFAM" id="SSF51604">
    <property type="entry name" value="Enolase C-terminal domain-like"/>
    <property type="match status" value="1"/>
</dbReference>
<evidence type="ECO:0000256" key="3">
    <source>
        <dbReference type="ARBA" id="ARBA00022842"/>
    </source>
</evidence>
<evidence type="ECO:0000256" key="2">
    <source>
        <dbReference type="ARBA" id="ARBA00022723"/>
    </source>
</evidence>
<dbReference type="GO" id="GO:0000287">
    <property type="term" value="F:magnesium ion binding"/>
    <property type="evidence" value="ECO:0007669"/>
    <property type="project" value="TreeGrafter"/>
</dbReference>
<dbReference type="SFLD" id="SFLDG00179">
    <property type="entry name" value="mandelate_racemase"/>
    <property type="match status" value="1"/>
</dbReference>
<dbReference type="InterPro" id="IPR013341">
    <property type="entry name" value="Mandelate_racemase_N_dom"/>
</dbReference>
<dbReference type="InterPro" id="IPR018110">
    <property type="entry name" value="Mandel_Rmase/mucon_lact_enz_CS"/>
</dbReference>